<reference evidence="7" key="1">
    <citation type="submission" date="2015-10" db="EMBL/GenBank/DDBJ databases">
        <title>Draft genome sequence of Salegentibacter mishustinae KCTC 12263.</title>
        <authorList>
            <person name="Lin W."/>
            <person name="Zheng Q."/>
        </authorList>
    </citation>
    <scope>NUCLEOTIDE SEQUENCE [LARGE SCALE GENOMIC DNA]</scope>
    <source>
        <strain evidence="7">KCTC 12263</strain>
    </source>
</reference>
<dbReference type="OrthoDB" id="9804482at2"/>
<dbReference type="STRING" id="270918.APR42_16075"/>
<evidence type="ECO:0000313" key="8">
    <source>
        <dbReference type="Proteomes" id="UP000051643"/>
    </source>
</evidence>
<dbReference type="Proteomes" id="UP000051643">
    <property type="component" value="Unassembled WGS sequence"/>
</dbReference>
<keyword evidence="3" id="KW-0378">Hydrolase</keyword>
<dbReference type="InterPro" id="IPR020891">
    <property type="entry name" value="UPF0758_CS"/>
</dbReference>
<evidence type="ECO:0000259" key="6">
    <source>
        <dbReference type="PROSITE" id="PS50249"/>
    </source>
</evidence>
<sequence>MKSKVNEIAISYTGSLKTNLLPKISSSRSAADLAFAQWNKNEIELQETFKIMLLNNANKVKGIYEVSKGGITGTLVDVRILFAVVLKSLTTALILLHNHPSGTLRPSEADKSLTRKIKNAASFFDVKVLDHIILMPDGNYYSFADEGIL</sequence>
<evidence type="ECO:0000256" key="5">
    <source>
        <dbReference type="ARBA" id="ARBA00023049"/>
    </source>
</evidence>
<evidence type="ECO:0000256" key="1">
    <source>
        <dbReference type="ARBA" id="ARBA00022670"/>
    </source>
</evidence>
<dbReference type="GO" id="GO:0008237">
    <property type="term" value="F:metallopeptidase activity"/>
    <property type="evidence" value="ECO:0007669"/>
    <property type="project" value="UniProtKB-KW"/>
</dbReference>
<dbReference type="InterPro" id="IPR025657">
    <property type="entry name" value="RadC_JAB"/>
</dbReference>
<dbReference type="Pfam" id="PF04002">
    <property type="entry name" value="RadC"/>
    <property type="match status" value="1"/>
</dbReference>
<evidence type="ECO:0000256" key="3">
    <source>
        <dbReference type="ARBA" id="ARBA00022801"/>
    </source>
</evidence>
<keyword evidence="5" id="KW-0482">Metalloprotease</keyword>
<dbReference type="PANTHER" id="PTHR30471">
    <property type="entry name" value="DNA REPAIR PROTEIN RADC"/>
    <property type="match status" value="1"/>
</dbReference>
<protein>
    <submittedName>
        <fullName evidence="7">DNA repair protein</fullName>
    </submittedName>
</protein>
<dbReference type="GO" id="GO:0046872">
    <property type="term" value="F:metal ion binding"/>
    <property type="evidence" value="ECO:0007669"/>
    <property type="project" value="UniProtKB-KW"/>
</dbReference>
<evidence type="ECO:0000256" key="2">
    <source>
        <dbReference type="ARBA" id="ARBA00022723"/>
    </source>
</evidence>
<keyword evidence="8" id="KW-1185">Reference proteome</keyword>
<dbReference type="EMBL" id="LKTP01000008">
    <property type="protein sequence ID" value="KRG29530.1"/>
    <property type="molecule type" value="Genomic_DNA"/>
</dbReference>
<keyword evidence="2" id="KW-0479">Metal-binding</keyword>
<dbReference type="CDD" id="cd08071">
    <property type="entry name" value="MPN_DUF2466"/>
    <property type="match status" value="1"/>
</dbReference>
<proteinExistence type="predicted"/>
<evidence type="ECO:0000256" key="4">
    <source>
        <dbReference type="ARBA" id="ARBA00022833"/>
    </source>
</evidence>
<keyword evidence="4" id="KW-0862">Zinc</keyword>
<organism evidence="7 8">
    <name type="scientific">Salegentibacter mishustinae</name>
    <dbReference type="NCBI Taxonomy" id="270918"/>
    <lineage>
        <taxon>Bacteria</taxon>
        <taxon>Pseudomonadati</taxon>
        <taxon>Bacteroidota</taxon>
        <taxon>Flavobacteriia</taxon>
        <taxon>Flavobacteriales</taxon>
        <taxon>Flavobacteriaceae</taxon>
        <taxon>Salegentibacter</taxon>
    </lineage>
</organism>
<dbReference type="InterPro" id="IPR001405">
    <property type="entry name" value="UPF0758"/>
</dbReference>
<dbReference type="RefSeq" id="WP_037314303.1">
    <property type="nucleotide sequence ID" value="NZ_BMWR01000011.1"/>
</dbReference>
<evidence type="ECO:0000313" key="7">
    <source>
        <dbReference type="EMBL" id="KRG29530.1"/>
    </source>
</evidence>
<accession>A0A0Q9ZIL6</accession>
<feature type="domain" description="MPN" evidence="6">
    <location>
        <begin position="23"/>
        <end position="149"/>
    </location>
</feature>
<dbReference type="PROSITE" id="PS50249">
    <property type="entry name" value="MPN"/>
    <property type="match status" value="1"/>
</dbReference>
<keyword evidence="1" id="KW-0645">Protease</keyword>
<comment type="caution">
    <text evidence="7">The sequence shown here is derived from an EMBL/GenBank/DDBJ whole genome shotgun (WGS) entry which is preliminary data.</text>
</comment>
<dbReference type="InterPro" id="IPR037518">
    <property type="entry name" value="MPN"/>
</dbReference>
<dbReference type="Gene3D" id="3.40.140.10">
    <property type="entry name" value="Cytidine Deaminase, domain 2"/>
    <property type="match status" value="1"/>
</dbReference>
<dbReference type="PANTHER" id="PTHR30471:SF3">
    <property type="entry name" value="UPF0758 PROTEIN YEES-RELATED"/>
    <property type="match status" value="1"/>
</dbReference>
<dbReference type="GO" id="GO:0006508">
    <property type="term" value="P:proteolysis"/>
    <property type="evidence" value="ECO:0007669"/>
    <property type="project" value="UniProtKB-KW"/>
</dbReference>
<name>A0A0Q9ZIL6_9FLAO</name>
<dbReference type="PROSITE" id="PS01302">
    <property type="entry name" value="UPF0758"/>
    <property type="match status" value="1"/>
</dbReference>
<dbReference type="AlphaFoldDB" id="A0A0Q9ZIL6"/>
<gene>
    <name evidence="7" type="ORF">APR42_16075</name>
</gene>